<evidence type="ECO:0000313" key="1">
    <source>
        <dbReference type="EMBL" id="ETO30643.1"/>
    </source>
</evidence>
<proteinExistence type="predicted"/>
<accession>X6NXN4</accession>
<protein>
    <submittedName>
        <fullName evidence="1">Uncharacterized protein</fullName>
    </submittedName>
</protein>
<evidence type="ECO:0000313" key="2">
    <source>
        <dbReference type="Proteomes" id="UP000023152"/>
    </source>
</evidence>
<dbReference type="EMBL" id="ASPP01005385">
    <property type="protein sequence ID" value="ETO30643.1"/>
    <property type="molecule type" value="Genomic_DNA"/>
</dbReference>
<reference evidence="1 2" key="1">
    <citation type="journal article" date="2013" name="Curr. Biol.">
        <title>The Genome of the Foraminiferan Reticulomyxa filosa.</title>
        <authorList>
            <person name="Glockner G."/>
            <person name="Hulsmann N."/>
            <person name="Schleicher M."/>
            <person name="Noegel A.A."/>
            <person name="Eichinger L."/>
            <person name="Gallinger C."/>
            <person name="Pawlowski J."/>
            <person name="Sierra R."/>
            <person name="Euteneuer U."/>
            <person name="Pillet L."/>
            <person name="Moustafa A."/>
            <person name="Platzer M."/>
            <person name="Groth M."/>
            <person name="Szafranski K."/>
            <person name="Schliwa M."/>
        </authorList>
    </citation>
    <scope>NUCLEOTIDE SEQUENCE [LARGE SCALE GENOMIC DNA]</scope>
</reference>
<gene>
    <name evidence="1" type="ORF">RFI_06478</name>
</gene>
<name>X6NXN4_RETFI</name>
<keyword evidence="2" id="KW-1185">Reference proteome</keyword>
<dbReference type="AlphaFoldDB" id="X6NXN4"/>
<organism evidence="1 2">
    <name type="scientific">Reticulomyxa filosa</name>
    <dbReference type="NCBI Taxonomy" id="46433"/>
    <lineage>
        <taxon>Eukaryota</taxon>
        <taxon>Sar</taxon>
        <taxon>Rhizaria</taxon>
        <taxon>Retaria</taxon>
        <taxon>Foraminifera</taxon>
        <taxon>Monothalamids</taxon>
        <taxon>Reticulomyxidae</taxon>
        <taxon>Reticulomyxa</taxon>
    </lineage>
</organism>
<sequence length="98" mass="11913">MQKITQTINFFSLRKLTLKTIFPRRNNINNKNLLKVYQNKITKIVKEKKNKVNFDIDNKKLKNPLKKIKEINSSFKKLIKCYFFYGESQPFYNILFKF</sequence>
<comment type="caution">
    <text evidence="1">The sequence shown here is derived from an EMBL/GenBank/DDBJ whole genome shotgun (WGS) entry which is preliminary data.</text>
</comment>
<dbReference type="Proteomes" id="UP000023152">
    <property type="component" value="Unassembled WGS sequence"/>
</dbReference>